<evidence type="ECO:0000259" key="6">
    <source>
        <dbReference type="Pfam" id="PF13470"/>
    </source>
</evidence>
<evidence type="ECO:0000256" key="3">
    <source>
        <dbReference type="ARBA" id="ARBA00022723"/>
    </source>
</evidence>
<evidence type="ECO:0000256" key="2">
    <source>
        <dbReference type="ARBA" id="ARBA00022722"/>
    </source>
</evidence>
<keyword evidence="5" id="KW-0800">Toxin</keyword>
<dbReference type="Gene3D" id="3.40.50.1010">
    <property type="entry name" value="5'-nuclease"/>
    <property type="match status" value="1"/>
</dbReference>
<feature type="binding site" evidence="5">
    <location>
        <position position="5"/>
    </location>
    <ligand>
        <name>Mg(2+)</name>
        <dbReference type="ChEBI" id="CHEBI:18420"/>
    </ligand>
</feature>
<keyword evidence="5" id="KW-0460">Magnesium</keyword>
<dbReference type="InterPro" id="IPR022907">
    <property type="entry name" value="VapC_family"/>
</dbReference>
<dbReference type="Pfam" id="PF13470">
    <property type="entry name" value="PIN_3"/>
    <property type="match status" value="1"/>
</dbReference>
<dbReference type="InterPro" id="IPR002716">
    <property type="entry name" value="PIN_dom"/>
</dbReference>
<keyword evidence="4 5" id="KW-0378">Hydrolase</keyword>
<dbReference type="SUPFAM" id="SSF88723">
    <property type="entry name" value="PIN domain-like"/>
    <property type="match status" value="1"/>
</dbReference>
<feature type="domain" description="PIN" evidence="6">
    <location>
        <begin position="2"/>
        <end position="115"/>
    </location>
</feature>
<dbReference type="Proteomes" id="UP000814385">
    <property type="component" value="Unassembled WGS sequence"/>
</dbReference>
<comment type="similarity">
    <text evidence="5">Belongs to the PINc/VapC protein family.</text>
</comment>
<evidence type="ECO:0000313" key="7">
    <source>
        <dbReference type="EMBL" id="MCG6658052.1"/>
    </source>
</evidence>
<organism evidence="7 8">
    <name type="scientific">Billgrantia campisalis</name>
    <dbReference type="NCBI Taxonomy" id="74661"/>
    <lineage>
        <taxon>Bacteria</taxon>
        <taxon>Pseudomonadati</taxon>
        <taxon>Pseudomonadota</taxon>
        <taxon>Gammaproteobacteria</taxon>
        <taxon>Oceanospirillales</taxon>
        <taxon>Halomonadaceae</taxon>
        <taxon>Billgrantia</taxon>
    </lineage>
</organism>
<evidence type="ECO:0000313" key="8">
    <source>
        <dbReference type="Proteomes" id="UP000814385"/>
    </source>
</evidence>
<dbReference type="InterPro" id="IPR029060">
    <property type="entry name" value="PIN-like_dom_sf"/>
</dbReference>
<keyword evidence="8" id="KW-1185">Reference proteome</keyword>
<dbReference type="HAMAP" id="MF_00265">
    <property type="entry name" value="VapC_Nob1"/>
    <property type="match status" value="1"/>
</dbReference>
<comment type="caution">
    <text evidence="7">The sequence shown here is derived from an EMBL/GenBank/DDBJ whole genome shotgun (WGS) entry which is preliminary data.</text>
</comment>
<keyword evidence="3 5" id="KW-0479">Metal-binding</keyword>
<keyword evidence="1 5" id="KW-1277">Toxin-antitoxin system</keyword>
<name>A0ABS9P8E4_9GAMM</name>
<proteinExistence type="inferred from homology"/>
<dbReference type="EMBL" id="JABFUC010000007">
    <property type="protein sequence ID" value="MCG6658052.1"/>
    <property type="molecule type" value="Genomic_DNA"/>
</dbReference>
<reference evidence="7 8" key="1">
    <citation type="submission" date="2020-05" db="EMBL/GenBank/DDBJ databases">
        <title>Comparative genomic analysis of denitrifying bacteria from Halomonas genus.</title>
        <authorList>
            <person name="Wang L."/>
            <person name="Shao Z."/>
        </authorList>
    </citation>
    <scope>NUCLEOTIDE SEQUENCE [LARGE SCALE GENOMIC DNA]</scope>
    <source>
        <strain evidence="7 8">A4</strain>
    </source>
</reference>
<protein>
    <recommendedName>
        <fullName evidence="5">Ribonuclease VapC</fullName>
        <shortName evidence="5">RNase VapC</shortName>
        <ecNumber evidence="5">3.1.-.-</ecNumber>
    </recommendedName>
    <alternativeName>
        <fullName evidence="5">Toxin VapC</fullName>
    </alternativeName>
</protein>
<comment type="function">
    <text evidence="5">Toxic component of a toxin-antitoxin (TA) system. An RNase.</text>
</comment>
<dbReference type="RefSeq" id="WP_238977202.1">
    <property type="nucleotide sequence ID" value="NZ_JABFUC010000007.1"/>
</dbReference>
<sequence length="133" mass="14761">MIMLDLNVLLDILQKREPHYRVSAAVLERILHGEERGALSAHAVTTVHYLVGRYVDRAAADRALSWLLDHLTVCAVGREELERARSLGWSDFEDAVVAAVAERAGCACIVTRNVKDFADSPVNALTPQEFLLH</sequence>
<evidence type="ECO:0000256" key="1">
    <source>
        <dbReference type="ARBA" id="ARBA00022649"/>
    </source>
</evidence>
<evidence type="ECO:0000256" key="4">
    <source>
        <dbReference type="ARBA" id="ARBA00022801"/>
    </source>
</evidence>
<comment type="cofactor">
    <cofactor evidence="5">
        <name>Mg(2+)</name>
        <dbReference type="ChEBI" id="CHEBI:18420"/>
    </cofactor>
</comment>
<accession>A0ABS9P8E4</accession>
<keyword evidence="2 5" id="KW-0540">Nuclease</keyword>
<dbReference type="EC" id="3.1.-.-" evidence="5"/>
<gene>
    <name evidence="5" type="primary">vapC</name>
    <name evidence="7" type="ORF">HOP52_09825</name>
</gene>
<feature type="binding site" evidence="5">
    <location>
        <position position="94"/>
    </location>
    <ligand>
        <name>Mg(2+)</name>
        <dbReference type="ChEBI" id="CHEBI:18420"/>
    </ligand>
</feature>
<evidence type="ECO:0000256" key="5">
    <source>
        <dbReference type="HAMAP-Rule" id="MF_00265"/>
    </source>
</evidence>